<dbReference type="Proteomes" id="UP000294901">
    <property type="component" value="Unassembled WGS sequence"/>
</dbReference>
<sequence>MSGTTGVAEPGLLATLRAGNRIGSLVQPRGGLIGAVQRLPVRPGEAEAEVVAASLGALSRTLPQVTAGDSPGGAGSDRTVEIAWLKAVVEAAERYACIVHDENDFTIASATDLGRAAIDLTGIARCSAREYADPRCPVRPADPDRPIRWVRGVSLIDHTDRFVPAAMVHLHFEPTVDERFWLQTSTGVAAHTSLPAALIAALCEVVERDALALAWLGRLPLDRLAGTPRAEQPERTSQLLARAAGSMVDFHYFDATTDLGVPTVLSVQTRTGHPYCDVTVSCATALDGNSALAKVICEATSARIALDSAQHIPAAVEDFTSLTHGAHYYGRGGQRRAFDFLLDRPATEPPDGWAIRSCLPDLSTASDEHRLAALVAVLRQHGMDVVAVDLTTEELREAGLWVVRVVVPQLMPISFVHRARFLGTPRLTGYVGRTRPGFTESDANPDPLPFA</sequence>
<dbReference type="Gene3D" id="3.30.160.660">
    <property type="match status" value="1"/>
</dbReference>
<reference evidence="2 3" key="1">
    <citation type="submission" date="2019-03" db="EMBL/GenBank/DDBJ databases">
        <title>Sequencing the genomes of 1000 actinobacteria strains.</title>
        <authorList>
            <person name="Klenk H.-P."/>
        </authorList>
    </citation>
    <scope>NUCLEOTIDE SEQUENCE [LARGE SCALE GENOMIC DNA]</scope>
    <source>
        <strain evidence="2 3">DSM 43805</strain>
    </source>
</reference>
<dbReference type="PANTHER" id="PTHR37809:SF1">
    <property type="entry name" value="RIBOSOMAL PROTEIN S12 METHYLTHIOTRANSFERASE ACCESSORY FACTOR YCAO"/>
    <property type="match status" value="1"/>
</dbReference>
<keyword evidence="2" id="KW-0689">Ribosomal protein</keyword>
<gene>
    <name evidence="2" type="ORF">C8E87_0535</name>
</gene>
<dbReference type="Gene3D" id="3.30.1330.230">
    <property type="match status" value="1"/>
</dbReference>
<evidence type="ECO:0000259" key="1">
    <source>
        <dbReference type="PROSITE" id="PS51664"/>
    </source>
</evidence>
<dbReference type="GO" id="GO:0016740">
    <property type="term" value="F:transferase activity"/>
    <property type="evidence" value="ECO:0007669"/>
    <property type="project" value="UniProtKB-KW"/>
</dbReference>
<dbReference type="OrthoDB" id="2379922at2"/>
<evidence type="ECO:0000313" key="2">
    <source>
        <dbReference type="EMBL" id="TDO36945.1"/>
    </source>
</evidence>
<dbReference type="RefSeq" id="WP_133871634.1">
    <property type="nucleotide sequence ID" value="NZ_BOMD01000072.1"/>
</dbReference>
<dbReference type="NCBIfam" id="TIGR03604">
    <property type="entry name" value="TOMM_cyclo_SagD"/>
    <property type="match status" value="1"/>
</dbReference>
<dbReference type="PANTHER" id="PTHR37809">
    <property type="entry name" value="RIBOSOMAL PROTEIN S12 METHYLTHIOTRANSFERASE ACCESSORY FACTOR YCAO"/>
    <property type="match status" value="1"/>
</dbReference>
<dbReference type="Gene3D" id="3.30.40.250">
    <property type="match status" value="1"/>
</dbReference>
<dbReference type="InterPro" id="IPR027624">
    <property type="entry name" value="TOMM_cyclo_SagD"/>
</dbReference>
<accession>A0A4R6JQN9</accession>
<protein>
    <submittedName>
        <fullName evidence="2">Ribosomal protein S12 methylthiotransferase accessory factor</fullName>
    </submittedName>
</protein>
<dbReference type="EMBL" id="SNWR01000001">
    <property type="protein sequence ID" value="TDO36945.1"/>
    <property type="molecule type" value="Genomic_DNA"/>
</dbReference>
<dbReference type="AlphaFoldDB" id="A0A4R6JQN9"/>
<name>A0A4R6JQN9_9ACTN</name>
<keyword evidence="2" id="KW-0808">Transferase</keyword>
<evidence type="ECO:0000313" key="3">
    <source>
        <dbReference type="Proteomes" id="UP000294901"/>
    </source>
</evidence>
<dbReference type="GO" id="GO:0005840">
    <property type="term" value="C:ribosome"/>
    <property type="evidence" value="ECO:0007669"/>
    <property type="project" value="UniProtKB-KW"/>
</dbReference>
<feature type="domain" description="YcaO" evidence="1">
    <location>
        <begin position="73"/>
        <end position="451"/>
    </location>
</feature>
<dbReference type="Pfam" id="PF02624">
    <property type="entry name" value="YcaO"/>
    <property type="match status" value="1"/>
</dbReference>
<keyword evidence="2" id="KW-0687">Ribonucleoprotein</keyword>
<proteinExistence type="predicted"/>
<comment type="caution">
    <text evidence="2">The sequence shown here is derived from an EMBL/GenBank/DDBJ whole genome shotgun (WGS) entry which is preliminary data.</text>
</comment>
<organism evidence="2 3">
    <name type="scientific">Paractinoplanes brasiliensis</name>
    <dbReference type="NCBI Taxonomy" id="52695"/>
    <lineage>
        <taxon>Bacteria</taxon>
        <taxon>Bacillati</taxon>
        <taxon>Actinomycetota</taxon>
        <taxon>Actinomycetes</taxon>
        <taxon>Micromonosporales</taxon>
        <taxon>Micromonosporaceae</taxon>
        <taxon>Paractinoplanes</taxon>
    </lineage>
</organism>
<dbReference type="PROSITE" id="PS51664">
    <property type="entry name" value="YCAO"/>
    <property type="match status" value="1"/>
</dbReference>
<dbReference type="InterPro" id="IPR003776">
    <property type="entry name" value="YcaO-like_dom"/>
</dbReference>
<keyword evidence="3" id="KW-1185">Reference proteome</keyword>